<feature type="domain" description="PglD N-terminal" evidence="5">
    <location>
        <begin position="22"/>
        <end position="114"/>
    </location>
</feature>
<dbReference type="CDD" id="cd03360">
    <property type="entry name" value="LbH_AT_putative"/>
    <property type="match status" value="1"/>
</dbReference>
<dbReference type="InterPro" id="IPR018357">
    <property type="entry name" value="Hexapep_transf_CS"/>
</dbReference>
<dbReference type="NCBIfam" id="TIGR03570">
    <property type="entry name" value="NeuD_NnaD"/>
    <property type="match status" value="1"/>
</dbReference>
<dbReference type="InterPro" id="IPR050179">
    <property type="entry name" value="Trans_hexapeptide_repeat"/>
</dbReference>
<evidence type="ECO:0000256" key="1">
    <source>
        <dbReference type="ARBA" id="ARBA00022679"/>
    </source>
</evidence>
<dbReference type="Gene3D" id="3.40.50.20">
    <property type="match status" value="1"/>
</dbReference>
<comment type="caution">
    <text evidence="6">The sequence shown here is derived from an EMBL/GenBank/DDBJ whole genome shotgun (WGS) entry which is preliminary data.</text>
</comment>
<evidence type="ECO:0000259" key="5">
    <source>
        <dbReference type="Pfam" id="PF17836"/>
    </source>
</evidence>
<feature type="binding site" evidence="4">
    <location>
        <position position="100"/>
    </location>
    <ligand>
        <name>substrate</name>
    </ligand>
</feature>
<dbReference type="EMBL" id="PGXC01000036">
    <property type="protein sequence ID" value="PKK88735.1"/>
    <property type="molecule type" value="Genomic_DNA"/>
</dbReference>
<evidence type="ECO:0000313" key="7">
    <source>
        <dbReference type="Proteomes" id="UP000233256"/>
    </source>
</evidence>
<organism evidence="6 7">
    <name type="scientific">Candidatus Wallbacteria bacterium HGW-Wallbacteria-1</name>
    <dbReference type="NCBI Taxonomy" id="2013854"/>
    <lineage>
        <taxon>Bacteria</taxon>
        <taxon>Candidatus Walliibacteriota</taxon>
    </lineage>
</organism>
<accession>A0A2N1PK76</accession>
<dbReference type="Pfam" id="PF00132">
    <property type="entry name" value="Hexapep"/>
    <property type="match status" value="1"/>
</dbReference>
<reference evidence="6 7" key="1">
    <citation type="journal article" date="2017" name="ISME J.">
        <title>Potential for microbial H2 and metal transformations associated with novel bacteria and archaea in deep terrestrial subsurface sediments.</title>
        <authorList>
            <person name="Hernsdorf A.W."/>
            <person name="Amano Y."/>
            <person name="Miyakawa K."/>
            <person name="Ise K."/>
            <person name="Suzuki Y."/>
            <person name="Anantharaman K."/>
            <person name="Probst A."/>
            <person name="Burstein D."/>
            <person name="Thomas B.C."/>
            <person name="Banfield J.F."/>
        </authorList>
    </citation>
    <scope>NUCLEOTIDE SEQUENCE [LARGE SCALE GENOMIC DNA]</scope>
    <source>
        <strain evidence="6">HGW-Wallbacteria-1</strain>
    </source>
</reference>
<feature type="active site" description="Proton acceptor" evidence="3">
    <location>
        <position position="170"/>
    </location>
</feature>
<keyword evidence="1 6" id="KW-0808">Transferase</keyword>
<evidence type="ECO:0000313" key="6">
    <source>
        <dbReference type="EMBL" id="PKK88735.1"/>
    </source>
</evidence>
<dbReference type="InterPro" id="IPR001451">
    <property type="entry name" value="Hexapep"/>
</dbReference>
<dbReference type="InterPro" id="IPR011004">
    <property type="entry name" value="Trimer_LpxA-like_sf"/>
</dbReference>
<dbReference type="Proteomes" id="UP000233256">
    <property type="component" value="Unassembled WGS sequence"/>
</dbReference>
<proteinExistence type="predicted"/>
<dbReference type="Gene3D" id="2.160.10.10">
    <property type="entry name" value="Hexapeptide repeat proteins"/>
    <property type="match status" value="1"/>
</dbReference>
<sequence length="244" mass="25459">MKKDDAFMNKGLIGSLKIQFSDILIIGAGGHARVLTDLFDSISNSEGGSDCLCGNLKIRGYIDNDENLWGASFLGKPVLGGDEYLMNSDPEEVVLVNAIGSVSSLKVRRNVHDRFSAMGFSYQTLIHPFSWVSPSAVVEEGCQIMAGAIVQTGARIGSGTIVNTKASVDHDCKIGKCCHLAPGTTLSGNVTLGDGVHIGTGATVIQGIKIGSRAVIGAGAVVVSDIPDDTLAMGVPARVVRKLC</sequence>
<dbReference type="PANTHER" id="PTHR43300">
    <property type="entry name" value="ACETYLTRANSFERASE"/>
    <property type="match status" value="1"/>
</dbReference>
<dbReference type="InterPro" id="IPR041561">
    <property type="entry name" value="PglD_N"/>
</dbReference>
<gene>
    <name evidence="6" type="ORF">CVV64_17605</name>
</gene>
<keyword evidence="2" id="KW-0677">Repeat</keyword>
<evidence type="ECO:0000256" key="4">
    <source>
        <dbReference type="PIRSR" id="PIRSR620019-2"/>
    </source>
</evidence>
<protein>
    <submittedName>
        <fullName evidence="6">Sugar acetyltransferase</fullName>
    </submittedName>
</protein>
<evidence type="ECO:0000256" key="2">
    <source>
        <dbReference type="ARBA" id="ARBA00022737"/>
    </source>
</evidence>
<dbReference type="InterPro" id="IPR020019">
    <property type="entry name" value="AcTrfase_PglD-like"/>
</dbReference>
<dbReference type="PANTHER" id="PTHR43300:SF7">
    <property type="entry name" value="UDP-N-ACETYLBACILLOSAMINE N-ACETYLTRANSFERASE"/>
    <property type="match status" value="1"/>
</dbReference>
<name>A0A2N1PK76_9BACT</name>
<dbReference type="Pfam" id="PF17836">
    <property type="entry name" value="PglD_N"/>
    <property type="match status" value="1"/>
</dbReference>
<dbReference type="PROSITE" id="PS00101">
    <property type="entry name" value="HEXAPEP_TRANSFERASES"/>
    <property type="match status" value="1"/>
</dbReference>
<feature type="binding site" evidence="4">
    <location>
        <position position="179"/>
    </location>
    <ligand>
        <name>acetyl-CoA</name>
        <dbReference type="ChEBI" id="CHEBI:57288"/>
    </ligand>
</feature>
<feature type="site" description="Increases basicity of active site His" evidence="3">
    <location>
        <position position="171"/>
    </location>
</feature>
<dbReference type="SUPFAM" id="SSF51161">
    <property type="entry name" value="Trimeric LpxA-like enzymes"/>
    <property type="match status" value="1"/>
</dbReference>
<dbReference type="AlphaFoldDB" id="A0A2N1PK76"/>
<dbReference type="GO" id="GO:0016740">
    <property type="term" value="F:transferase activity"/>
    <property type="evidence" value="ECO:0007669"/>
    <property type="project" value="UniProtKB-KW"/>
</dbReference>
<evidence type="ECO:0000256" key="3">
    <source>
        <dbReference type="PIRSR" id="PIRSR620019-1"/>
    </source>
</evidence>